<evidence type="ECO:0000313" key="2">
    <source>
        <dbReference type="EMBL" id="CAA9473115.1"/>
    </source>
</evidence>
<protein>
    <submittedName>
        <fullName evidence="2">Uncharacterized protein</fullName>
    </submittedName>
</protein>
<sequence>APRPRSRLARRRPRDHGARDGAAPRPPRRLRPAVRLAVPRAGGHRRRRAPRGGAVGPVTM</sequence>
<accession>A0A6J4RHU6</accession>
<gene>
    <name evidence="2" type="ORF">AVDCRST_MAG30-252</name>
</gene>
<name>A0A6J4RHU6_9ACTN</name>
<organism evidence="2">
    <name type="scientific">uncultured Solirubrobacteraceae bacterium</name>
    <dbReference type="NCBI Taxonomy" id="1162706"/>
    <lineage>
        <taxon>Bacteria</taxon>
        <taxon>Bacillati</taxon>
        <taxon>Actinomycetota</taxon>
        <taxon>Thermoleophilia</taxon>
        <taxon>Solirubrobacterales</taxon>
        <taxon>Solirubrobacteraceae</taxon>
        <taxon>environmental samples</taxon>
    </lineage>
</organism>
<evidence type="ECO:0000256" key="1">
    <source>
        <dbReference type="SAM" id="MobiDB-lite"/>
    </source>
</evidence>
<feature type="region of interest" description="Disordered" evidence="1">
    <location>
        <begin position="1"/>
        <end position="60"/>
    </location>
</feature>
<reference evidence="2" key="1">
    <citation type="submission" date="2020-02" db="EMBL/GenBank/DDBJ databases">
        <authorList>
            <person name="Meier V. D."/>
        </authorList>
    </citation>
    <scope>NUCLEOTIDE SEQUENCE</scope>
    <source>
        <strain evidence="2">AVDCRST_MAG30</strain>
    </source>
</reference>
<proteinExistence type="predicted"/>
<feature type="compositionally biased region" description="Basic residues" evidence="1">
    <location>
        <begin position="1"/>
        <end position="14"/>
    </location>
</feature>
<feature type="non-terminal residue" evidence="2">
    <location>
        <position position="1"/>
    </location>
</feature>
<feature type="non-terminal residue" evidence="2">
    <location>
        <position position="60"/>
    </location>
</feature>
<dbReference type="AlphaFoldDB" id="A0A6J4RHU6"/>
<dbReference type="EMBL" id="CADCVS010000048">
    <property type="protein sequence ID" value="CAA9473115.1"/>
    <property type="molecule type" value="Genomic_DNA"/>
</dbReference>